<reference evidence="2 3" key="1">
    <citation type="submission" date="2020-04" db="EMBL/GenBank/DDBJ databases">
        <title>Genome sequencing of novel species.</title>
        <authorList>
            <person name="Heo J."/>
            <person name="Kim S.-J."/>
            <person name="Kim J.-S."/>
            <person name="Hong S.-B."/>
            <person name="Kwon S.-W."/>
        </authorList>
    </citation>
    <scope>NUCLEOTIDE SEQUENCE [LARGE SCALE GENOMIC DNA]</scope>
    <source>
        <strain evidence="2 3">MFER-1</strain>
    </source>
</reference>
<feature type="transmembrane region" description="Helical" evidence="1">
    <location>
        <begin position="171"/>
        <end position="190"/>
    </location>
</feature>
<dbReference type="InterPro" id="IPR025695">
    <property type="entry name" value="DoxX-like"/>
</dbReference>
<evidence type="ECO:0000256" key="1">
    <source>
        <dbReference type="SAM" id="Phobius"/>
    </source>
</evidence>
<dbReference type="Proteomes" id="UP000502248">
    <property type="component" value="Chromosome"/>
</dbReference>
<feature type="transmembrane region" description="Helical" evidence="1">
    <location>
        <begin position="217"/>
        <end position="235"/>
    </location>
</feature>
<keyword evidence="1" id="KW-1133">Transmembrane helix</keyword>
<dbReference type="AlphaFoldDB" id="A0A7Z2VHP4"/>
<organism evidence="2 3">
    <name type="scientific">Cohnella herbarum</name>
    <dbReference type="NCBI Taxonomy" id="2728023"/>
    <lineage>
        <taxon>Bacteria</taxon>
        <taxon>Bacillati</taxon>
        <taxon>Bacillota</taxon>
        <taxon>Bacilli</taxon>
        <taxon>Bacillales</taxon>
        <taxon>Paenibacillaceae</taxon>
        <taxon>Cohnella</taxon>
    </lineage>
</organism>
<proteinExistence type="predicted"/>
<dbReference type="KEGG" id="cheb:HH215_09580"/>
<dbReference type="EMBL" id="CP051680">
    <property type="protein sequence ID" value="QJD83403.1"/>
    <property type="molecule type" value="Genomic_DNA"/>
</dbReference>
<protein>
    <recommendedName>
        <fullName evidence="4">DoxX-like family protein</fullName>
    </recommendedName>
</protein>
<keyword evidence="3" id="KW-1185">Reference proteome</keyword>
<dbReference type="Pfam" id="PF13781">
    <property type="entry name" value="DoxX_3"/>
    <property type="match status" value="1"/>
</dbReference>
<keyword evidence="1" id="KW-0812">Transmembrane</keyword>
<evidence type="ECO:0000313" key="2">
    <source>
        <dbReference type="EMBL" id="QJD83403.1"/>
    </source>
</evidence>
<accession>A0A7Z2VHP4</accession>
<feature type="transmembrane region" description="Helical" evidence="1">
    <location>
        <begin position="242"/>
        <end position="260"/>
    </location>
</feature>
<sequence length="305" mass="34830">MKAKPIYVEIPMMTDMETLWEHTQKPELHQQWDLRFSEIKYLPRDENEETQKFLYRTRIGFGIDIAGTGVTKASTEGRNGQRTSALAFGSNEPISLIREGAGYWQYKLRTDGAGVVFITKYDYRTRFGLAGKWVDRWLFRPLFGYATAWSFDMLRLWVDKKISPAASLERAFTHYFALLLLVALWLYQGIVPKLMFPNAGEMELLRQTGWFKGMEEIALPVVGIAEIGFAILLCLKHRERWVFKLQAWALLGLGLAAIVGNPDLLQAPFNPLTLSIAMFGMGVLVSRTIRNLPDAGKCRRQPDES</sequence>
<evidence type="ECO:0000313" key="3">
    <source>
        <dbReference type="Proteomes" id="UP000502248"/>
    </source>
</evidence>
<gene>
    <name evidence="2" type="ORF">HH215_09580</name>
</gene>
<dbReference type="RefSeq" id="WP_169279698.1">
    <property type="nucleotide sequence ID" value="NZ_CP051680.1"/>
</dbReference>
<keyword evidence="1" id="KW-0472">Membrane</keyword>
<name>A0A7Z2VHP4_9BACL</name>
<evidence type="ECO:0008006" key="4">
    <source>
        <dbReference type="Google" id="ProtNLM"/>
    </source>
</evidence>
<feature type="transmembrane region" description="Helical" evidence="1">
    <location>
        <begin position="272"/>
        <end position="289"/>
    </location>
</feature>